<dbReference type="InterPro" id="IPR029787">
    <property type="entry name" value="Nucleotide_cyclase"/>
</dbReference>
<keyword evidence="3" id="KW-0472">Membrane</keyword>
<accession>A0A0D6MHM8</accession>
<dbReference type="Gene3D" id="2.130.10.10">
    <property type="entry name" value="YVTN repeat-like/Quinoprotein amine dehydrogenase"/>
    <property type="match status" value="2"/>
</dbReference>
<dbReference type="Pfam" id="PF00990">
    <property type="entry name" value="GGDEF"/>
    <property type="match status" value="1"/>
</dbReference>
<reference evidence="5 6" key="1">
    <citation type="submission" date="2012-10" db="EMBL/GenBank/DDBJ databases">
        <title>Genome sequencing of Tanticharoenia sakaeratensis NBRC 103193.</title>
        <authorList>
            <person name="Azuma Y."/>
            <person name="Hadano H."/>
            <person name="Hirakawa H."/>
            <person name="Matsushita K."/>
        </authorList>
    </citation>
    <scope>NUCLEOTIDE SEQUENCE [LARGE SCALE GENOMIC DNA]</scope>
    <source>
        <strain evidence="5 6">NBRC 103193</strain>
    </source>
</reference>
<dbReference type="InterPro" id="IPR000160">
    <property type="entry name" value="GGDEF_dom"/>
</dbReference>
<dbReference type="Pfam" id="PF07494">
    <property type="entry name" value="Reg_prop"/>
    <property type="match status" value="1"/>
</dbReference>
<dbReference type="PANTHER" id="PTHR45138:SF9">
    <property type="entry name" value="DIGUANYLATE CYCLASE DGCM-RELATED"/>
    <property type="match status" value="1"/>
</dbReference>
<evidence type="ECO:0000256" key="3">
    <source>
        <dbReference type="SAM" id="Phobius"/>
    </source>
</evidence>
<name>A0A0D6MHM8_9PROT</name>
<evidence type="ECO:0000256" key="1">
    <source>
        <dbReference type="ARBA" id="ARBA00012528"/>
    </source>
</evidence>
<dbReference type="InterPro" id="IPR015943">
    <property type="entry name" value="WD40/YVTN_repeat-like_dom_sf"/>
</dbReference>
<keyword evidence="3" id="KW-1133">Transmembrane helix</keyword>
<evidence type="ECO:0000256" key="2">
    <source>
        <dbReference type="ARBA" id="ARBA00034247"/>
    </source>
</evidence>
<evidence type="ECO:0000313" key="5">
    <source>
        <dbReference type="EMBL" id="GAN53154.1"/>
    </source>
</evidence>
<feature type="transmembrane region" description="Helical" evidence="3">
    <location>
        <begin position="592"/>
        <end position="613"/>
    </location>
</feature>
<dbReference type="SMART" id="SM00267">
    <property type="entry name" value="GGDEF"/>
    <property type="match status" value="1"/>
</dbReference>
<dbReference type="Pfam" id="PF07495">
    <property type="entry name" value="Y_Y_Y"/>
    <property type="match status" value="1"/>
</dbReference>
<dbReference type="Gene3D" id="2.60.40.10">
    <property type="entry name" value="Immunoglobulins"/>
    <property type="match status" value="1"/>
</dbReference>
<evidence type="ECO:0000313" key="6">
    <source>
        <dbReference type="Proteomes" id="UP000032679"/>
    </source>
</evidence>
<dbReference type="NCBIfam" id="TIGR00254">
    <property type="entry name" value="GGDEF"/>
    <property type="match status" value="1"/>
</dbReference>
<keyword evidence="3" id="KW-0812">Transmembrane</keyword>
<dbReference type="EC" id="2.7.7.65" evidence="1"/>
<protein>
    <recommendedName>
        <fullName evidence="1">diguanylate cyclase</fullName>
        <ecNumber evidence="1">2.7.7.65</ecNumber>
    </recommendedName>
</protein>
<dbReference type="PROSITE" id="PS50887">
    <property type="entry name" value="GGDEF"/>
    <property type="match status" value="1"/>
</dbReference>
<dbReference type="GO" id="GO:0052621">
    <property type="term" value="F:diguanylate cyclase activity"/>
    <property type="evidence" value="ECO:0007669"/>
    <property type="project" value="UniProtKB-EC"/>
</dbReference>
<feature type="domain" description="GGDEF" evidence="4">
    <location>
        <begin position="675"/>
        <end position="806"/>
    </location>
</feature>
<dbReference type="PANTHER" id="PTHR45138">
    <property type="entry name" value="REGULATORY COMPONENTS OF SENSORY TRANSDUCTION SYSTEM"/>
    <property type="match status" value="1"/>
</dbReference>
<dbReference type="Proteomes" id="UP000032679">
    <property type="component" value="Unassembled WGS sequence"/>
</dbReference>
<dbReference type="Gene3D" id="3.30.70.270">
    <property type="match status" value="1"/>
</dbReference>
<dbReference type="STRING" id="1231623.Tasa_006_018"/>
<dbReference type="InterPro" id="IPR011110">
    <property type="entry name" value="Reg_prop"/>
</dbReference>
<comment type="caution">
    <text evidence="5">The sequence shown here is derived from an EMBL/GenBank/DDBJ whole genome shotgun (WGS) entry which is preliminary data.</text>
</comment>
<keyword evidence="6" id="KW-1185">Reference proteome</keyword>
<dbReference type="SUPFAM" id="SSF55073">
    <property type="entry name" value="Nucleotide cyclase"/>
    <property type="match status" value="1"/>
</dbReference>
<dbReference type="InterPro" id="IPR043128">
    <property type="entry name" value="Rev_trsase/Diguanyl_cyclase"/>
</dbReference>
<dbReference type="AlphaFoldDB" id="A0A0D6MHM8"/>
<evidence type="ECO:0000259" key="4">
    <source>
        <dbReference type="PROSITE" id="PS50887"/>
    </source>
</evidence>
<sequence>MLVLSSGVLFYIDLRPRDTVRAVPLLRTQDRFTAFAVRGPDLWVARGDGALCKVGQDTYLRCLSSHSGSIGEQWVSLTIGNQDRVFARSLHGFAVGIPSDGSMTSRQLPFVSDRYDATPFLLAVIEGSDGTLLTQWDHGLLEWRYGAWHPLHQPTPILADDLVSSILRASDGSIWIGFCSSGEAQLVGRNFIENWSEADGLSNNTVWSIARQLNGPLWIGTDNAIDTFDLDQTTHFRMQRRGYAISIRSDDMGNIWYVRNIKAVARFLPDGSAGPDVSLPGALYLAAEHDGLLWIGTGHGVYTLDTARPDAVPSRLGGFETGVSVEGEDRKGGLVWIFQGSELVGMTRSGIALRLPKLPDIDINRIMQIVVENRSSLWIVTAVAIIHVEHVGAHVTRISRIGVQEAGIKHFVALCIDSRHWLWIGATNGVAVFDGKNWTLLRTDDGLISNDIGQQAIFEDTDKTIWIGTSGGLSHITDPRKVFDRVPAAPYIQGIFLGGRRVRSDMGRYSTQGIDIDLGTRDLLAPSVYRFRYKLEGVDSAWRLTTADRVHYPYLPPGSHLFRVSVCNGSTKRVSPEIGAILTMPYPVWIRWPALVFYALSIIVTAYVAHHLWSRRHRRREKQLAVLIDRQTHVLREQARELEYQATHDVLTGLLNRRAMQRVLEDMRASATAGQLVFIALFDTDFFKHINDVYGHLAGDEVLAELGSRWRANVEAGSHIGRYGGEEFLFATVKPHASGFDSVARLRIAVTEPPFDQARPLRRVTFSAGATWVGPDETWADAMKRADAALYEAKESGRDRLVCVSPVLAASPVAPVCQENGR</sequence>
<proteinExistence type="predicted"/>
<dbReference type="InterPro" id="IPR050469">
    <property type="entry name" value="Diguanylate_Cyclase"/>
</dbReference>
<dbReference type="CDD" id="cd01949">
    <property type="entry name" value="GGDEF"/>
    <property type="match status" value="1"/>
</dbReference>
<dbReference type="EMBL" id="BALE01000006">
    <property type="protein sequence ID" value="GAN53154.1"/>
    <property type="molecule type" value="Genomic_DNA"/>
</dbReference>
<dbReference type="InterPro" id="IPR011123">
    <property type="entry name" value="Y_Y_Y"/>
</dbReference>
<organism evidence="5 6">
    <name type="scientific">Tanticharoenia sakaeratensis NBRC 103193</name>
    <dbReference type="NCBI Taxonomy" id="1231623"/>
    <lineage>
        <taxon>Bacteria</taxon>
        <taxon>Pseudomonadati</taxon>
        <taxon>Pseudomonadota</taxon>
        <taxon>Alphaproteobacteria</taxon>
        <taxon>Acetobacterales</taxon>
        <taxon>Acetobacteraceae</taxon>
        <taxon>Tanticharoenia</taxon>
    </lineage>
</organism>
<gene>
    <name evidence="5" type="ORF">Tasa_006_018</name>
</gene>
<dbReference type="InterPro" id="IPR013783">
    <property type="entry name" value="Ig-like_fold"/>
</dbReference>
<comment type="catalytic activity">
    <reaction evidence="2">
        <text>2 GTP = 3',3'-c-di-GMP + 2 diphosphate</text>
        <dbReference type="Rhea" id="RHEA:24898"/>
        <dbReference type="ChEBI" id="CHEBI:33019"/>
        <dbReference type="ChEBI" id="CHEBI:37565"/>
        <dbReference type="ChEBI" id="CHEBI:58805"/>
        <dbReference type="EC" id="2.7.7.65"/>
    </reaction>
</comment>